<name>A0A9P6JE73_MORAP</name>
<evidence type="ECO:0000313" key="2">
    <source>
        <dbReference type="EMBL" id="KAF9968132.1"/>
    </source>
</evidence>
<dbReference type="Gene3D" id="3.90.190.10">
    <property type="entry name" value="Protein tyrosine phosphatase superfamily"/>
    <property type="match status" value="1"/>
</dbReference>
<dbReference type="GO" id="GO:0016791">
    <property type="term" value="F:phosphatase activity"/>
    <property type="evidence" value="ECO:0007669"/>
    <property type="project" value="TreeGrafter"/>
</dbReference>
<evidence type="ECO:0000313" key="3">
    <source>
        <dbReference type="Proteomes" id="UP000738359"/>
    </source>
</evidence>
<gene>
    <name evidence="2" type="ORF">BGZ70_006531</name>
</gene>
<dbReference type="CDD" id="cd17663">
    <property type="entry name" value="PFA-DSP_Oca6"/>
    <property type="match status" value="1"/>
</dbReference>
<dbReference type="EMBL" id="JAAAHY010000037">
    <property type="protein sequence ID" value="KAF9968132.1"/>
    <property type="molecule type" value="Genomic_DNA"/>
</dbReference>
<feature type="compositionally biased region" description="Polar residues" evidence="1">
    <location>
        <begin position="206"/>
        <end position="230"/>
    </location>
</feature>
<dbReference type="AlphaFoldDB" id="A0A9P6JE73"/>
<dbReference type="PANTHER" id="PTHR31126">
    <property type="entry name" value="TYROSINE-PROTEIN PHOSPHATASE"/>
    <property type="match status" value="1"/>
</dbReference>
<dbReference type="FunFam" id="3.90.190.10:FF:000084">
    <property type="entry name" value="Tyrosine phospatase-like protein"/>
    <property type="match status" value="1"/>
</dbReference>
<keyword evidence="3" id="KW-1185">Reference proteome</keyword>
<sequence length="495" mass="52094">MSVSWLPSPLIPPFRFGTVEPEVYRGAYPKQRNLRYLKRLKLKTILSLIPDAPDEVFRQFCADQGIKSIHLPVDKVKDNVPLTYNRAVEAVQIIIDPDNLPIYVHCLDGASVTGLVVCCLRKLQTWNISSAMGEFLRYLRGGVISSEESVFVEKFASEIEISKPIPPWLWEGHVTFKKHPSLKLNFTIPPTAASASNATHLPAPSPTLSHQNSAAVFPSSQGDGFHNSINTGSISTTPGTTTSGASAAGMTSQSSAVSGAGATPGTGPLLPASSAGLINHASRSSAMATLRDRPSNSKSMIRTDPTTTGFGPRNASIATPATATLARNKRAMVGSQSGLAQQPSTLQPDQPVIETLGSPSGLGVRLNGHPSAQSDSRSAPGLSTDAAIKNTSSNLISQVNENGTGSGGGSGDSKDPLHSEVNLATRSDDPRSGETTNVAAATQQDRAPSQQHQSIAKTSPAQASATQPVAPQEPVEEYYEVSMTLKALALEGADF</sequence>
<feature type="compositionally biased region" description="Low complexity" evidence="1">
    <location>
        <begin position="231"/>
        <end position="256"/>
    </location>
</feature>
<proteinExistence type="predicted"/>
<reference evidence="2" key="1">
    <citation type="journal article" date="2020" name="Fungal Divers.">
        <title>Resolving the Mortierellaceae phylogeny through synthesis of multi-gene phylogenetics and phylogenomics.</title>
        <authorList>
            <person name="Vandepol N."/>
            <person name="Liber J."/>
            <person name="Desiro A."/>
            <person name="Na H."/>
            <person name="Kennedy M."/>
            <person name="Barry K."/>
            <person name="Grigoriev I.V."/>
            <person name="Miller A.N."/>
            <person name="O'Donnell K."/>
            <person name="Stajich J.E."/>
            <person name="Bonito G."/>
        </authorList>
    </citation>
    <scope>NUCLEOTIDE SEQUENCE</scope>
    <source>
        <strain evidence="2">CK1249</strain>
    </source>
</reference>
<comment type="caution">
    <text evidence="2">The sequence shown here is derived from an EMBL/GenBank/DDBJ whole genome shotgun (WGS) entry which is preliminary data.</text>
</comment>
<dbReference type="SUPFAM" id="SSF52799">
    <property type="entry name" value="(Phosphotyrosine protein) phosphatases II"/>
    <property type="match status" value="1"/>
</dbReference>
<organism evidence="2 3">
    <name type="scientific">Mortierella alpina</name>
    <name type="common">Oleaginous fungus</name>
    <name type="synonym">Mortierella renispora</name>
    <dbReference type="NCBI Taxonomy" id="64518"/>
    <lineage>
        <taxon>Eukaryota</taxon>
        <taxon>Fungi</taxon>
        <taxon>Fungi incertae sedis</taxon>
        <taxon>Mucoromycota</taxon>
        <taxon>Mortierellomycotina</taxon>
        <taxon>Mortierellomycetes</taxon>
        <taxon>Mortierellales</taxon>
        <taxon>Mortierellaceae</taxon>
        <taxon>Mortierella</taxon>
    </lineage>
</organism>
<dbReference type="InterPro" id="IPR004861">
    <property type="entry name" value="Siw14-like"/>
</dbReference>
<feature type="region of interest" description="Disordered" evidence="1">
    <location>
        <begin position="397"/>
        <end position="473"/>
    </location>
</feature>
<evidence type="ECO:0000256" key="1">
    <source>
        <dbReference type="SAM" id="MobiDB-lite"/>
    </source>
</evidence>
<evidence type="ECO:0008006" key="4">
    <source>
        <dbReference type="Google" id="ProtNLM"/>
    </source>
</evidence>
<feature type="compositionally biased region" description="Polar residues" evidence="1">
    <location>
        <begin position="334"/>
        <end position="348"/>
    </location>
</feature>
<feature type="region of interest" description="Disordered" evidence="1">
    <location>
        <begin position="330"/>
        <end position="385"/>
    </location>
</feature>
<dbReference type="PANTHER" id="PTHR31126:SF14">
    <property type="entry name" value="TYROSINE-PROTEIN PHOSPHATASE OCA6-RELATED"/>
    <property type="match status" value="1"/>
</dbReference>
<dbReference type="Proteomes" id="UP000738359">
    <property type="component" value="Unassembled WGS sequence"/>
</dbReference>
<accession>A0A9P6JE73</accession>
<dbReference type="OrthoDB" id="6375174at2759"/>
<dbReference type="Pfam" id="PF03162">
    <property type="entry name" value="Y_phosphatase2"/>
    <property type="match status" value="1"/>
</dbReference>
<dbReference type="InterPro" id="IPR029021">
    <property type="entry name" value="Prot-tyrosine_phosphatase-like"/>
</dbReference>
<protein>
    <recommendedName>
        <fullName evidence="4">Protein-tyrosine-phosphatase</fullName>
    </recommendedName>
</protein>
<feature type="compositionally biased region" description="Polar residues" evidence="1">
    <location>
        <begin position="433"/>
        <end position="469"/>
    </location>
</feature>
<feature type="compositionally biased region" description="Polar residues" evidence="1">
    <location>
        <begin position="296"/>
        <end position="309"/>
    </location>
</feature>
<feature type="region of interest" description="Disordered" evidence="1">
    <location>
        <begin position="195"/>
        <end position="318"/>
    </location>
</feature>